<dbReference type="CDD" id="cd00093">
    <property type="entry name" value="HTH_XRE"/>
    <property type="match status" value="1"/>
</dbReference>
<proteinExistence type="predicted"/>
<protein>
    <submittedName>
        <fullName evidence="2">DUF3990 domain-containing protein</fullName>
    </submittedName>
</protein>
<accession>A0A7M1XIE3</accession>
<organism evidence="2 3">
    <name type="scientific">Treponema rectale</name>
    <dbReference type="NCBI Taxonomy" id="744512"/>
    <lineage>
        <taxon>Bacteria</taxon>
        <taxon>Pseudomonadati</taxon>
        <taxon>Spirochaetota</taxon>
        <taxon>Spirochaetia</taxon>
        <taxon>Spirochaetales</taxon>
        <taxon>Treponemataceae</taxon>
        <taxon>Treponema</taxon>
    </lineage>
</organism>
<evidence type="ECO:0000313" key="2">
    <source>
        <dbReference type="EMBL" id="QOS39097.1"/>
    </source>
</evidence>
<dbReference type="InterPro" id="IPR001387">
    <property type="entry name" value="Cro/C1-type_HTH"/>
</dbReference>
<evidence type="ECO:0000313" key="3">
    <source>
        <dbReference type="Proteomes" id="UP000593591"/>
    </source>
</evidence>
<dbReference type="AlphaFoldDB" id="A0A7M1XIE3"/>
<dbReference type="KEGG" id="trc:DYE49_00955"/>
<dbReference type="Proteomes" id="UP000593591">
    <property type="component" value="Chromosome"/>
</dbReference>
<sequence>MNYRINEDLKLIREMLDMSQEDIANSISVQKRTIIRIENGENYPSDNTIEKIYDLAYKKGIKLNNIKEMFYKEEIPNDEIIFHGARTTIEGTISPFCGRENNDFGRGFYCGETSAQASSFVSRFSSSCIYMIKFNDKDLKKVNFDMNQEWMLAIAYYRGTLDAYREHPLIKKIIDKVNQADYIYAPIADNRMYRIIEQFIDGLITDEQCKHCLAATNLGKQFVFLTEKATANLEIIERCYLSNAEREYYQNIKQSDINDGDNKVKLAMIKYKNQGKYIEEILA</sequence>
<dbReference type="SMART" id="SM00530">
    <property type="entry name" value="HTH_XRE"/>
    <property type="match status" value="1"/>
</dbReference>
<dbReference type="Pfam" id="PF13151">
    <property type="entry name" value="DUF3990"/>
    <property type="match status" value="1"/>
</dbReference>
<dbReference type="SUPFAM" id="SSF47413">
    <property type="entry name" value="lambda repressor-like DNA-binding domains"/>
    <property type="match status" value="1"/>
</dbReference>
<dbReference type="GO" id="GO:0003677">
    <property type="term" value="F:DNA binding"/>
    <property type="evidence" value="ECO:0007669"/>
    <property type="project" value="InterPro"/>
</dbReference>
<dbReference type="InterPro" id="IPR010982">
    <property type="entry name" value="Lambda_DNA-bd_dom_sf"/>
</dbReference>
<name>A0A7M1XIE3_9SPIR</name>
<dbReference type="Gene3D" id="1.10.260.40">
    <property type="entry name" value="lambda repressor-like DNA-binding domains"/>
    <property type="match status" value="1"/>
</dbReference>
<gene>
    <name evidence="2" type="ORF">DYE49_00955</name>
</gene>
<dbReference type="InterPro" id="IPR025051">
    <property type="entry name" value="DUF3990"/>
</dbReference>
<feature type="domain" description="HTH cro/C1-type" evidence="1">
    <location>
        <begin position="9"/>
        <end position="52"/>
    </location>
</feature>
<dbReference type="Pfam" id="PF01381">
    <property type="entry name" value="HTH_3"/>
    <property type="match status" value="1"/>
</dbReference>
<dbReference type="PROSITE" id="PS50943">
    <property type="entry name" value="HTH_CROC1"/>
    <property type="match status" value="1"/>
</dbReference>
<evidence type="ECO:0000259" key="1">
    <source>
        <dbReference type="PROSITE" id="PS50943"/>
    </source>
</evidence>
<reference evidence="2 3" key="1">
    <citation type="submission" date="2018-08" db="EMBL/GenBank/DDBJ databases">
        <title>The first complete genome of Treponema rectale (CHPAT), a commensal spirochete of the bovine rectum.</title>
        <authorList>
            <person name="Staton G.J."/>
            <person name="Clegg S.R."/>
            <person name="Carter S.D."/>
            <person name="Radford A.D."/>
            <person name="Darby A."/>
            <person name="Hall N."/>
            <person name="Birtles R.J."/>
            <person name="Evans N.J."/>
        </authorList>
    </citation>
    <scope>NUCLEOTIDE SEQUENCE [LARGE SCALE GENOMIC DNA]</scope>
    <source>
        <strain evidence="2 3">CHPA</strain>
    </source>
</reference>
<dbReference type="EMBL" id="CP031517">
    <property type="protein sequence ID" value="QOS39097.1"/>
    <property type="molecule type" value="Genomic_DNA"/>
</dbReference>